<name>A0A9X0QI01_9BACT</name>
<dbReference type="AlphaFoldDB" id="A0A9X0QI01"/>
<dbReference type="Gene3D" id="3.40.50.970">
    <property type="match status" value="1"/>
</dbReference>
<organism evidence="5 6">
    <name type="scientific">Tunturiibacter gelidiferens</name>
    <dbReference type="NCBI Taxonomy" id="3069689"/>
    <lineage>
        <taxon>Bacteria</taxon>
        <taxon>Pseudomonadati</taxon>
        <taxon>Acidobacteriota</taxon>
        <taxon>Terriglobia</taxon>
        <taxon>Terriglobales</taxon>
        <taxon>Acidobacteriaceae</taxon>
        <taxon>Tunturiibacter</taxon>
    </lineage>
</organism>
<reference evidence="5 6" key="1">
    <citation type="submission" date="2020-08" db="EMBL/GenBank/DDBJ databases">
        <title>Genomic Encyclopedia of Type Strains, Phase IV (KMG-V): Genome sequencing to study the core and pangenomes of soil and plant-associated prokaryotes.</title>
        <authorList>
            <person name="Whitman W."/>
        </authorList>
    </citation>
    <scope>NUCLEOTIDE SEQUENCE [LARGE SCALE GENOMIC DNA]</scope>
    <source>
        <strain evidence="5 6">X5P2</strain>
    </source>
</reference>
<dbReference type="GO" id="GO:0006086">
    <property type="term" value="P:pyruvate decarboxylation to acetyl-CoA"/>
    <property type="evidence" value="ECO:0007669"/>
    <property type="project" value="TreeGrafter"/>
</dbReference>
<protein>
    <submittedName>
        <fullName evidence="5">TPP-dependent pyruvate/acetoin dehydrogenase alpha subunit</fullName>
    </submittedName>
</protein>
<sequence>MSEAGSYENPLVPNKKLLQMYGVMADARALDEHIQKLQKGVKARQRLHSTRGQEACRVSTALELLPGDLVSDSQAGVVMDLISGAQSKTQIDSLLGRVAEFHEGKIDGAKLAREGALARVLPWVDDAGDRLKMAMGAALSFKTLKRGSLVVAYVGHDELGKKEWRQILETTSKLELPMIFVVLPGTGKDQGGVRQLSAKARGWGMPGMPVDAHDAVALYRVTQESLGRIRGGGGPVLIECKGYRVEGSQENSTDDPLAQMKTFLLGRKVCTEARLKNAGERLRRRISSSQ</sequence>
<proteinExistence type="predicted"/>
<keyword evidence="5" id="KW-0670">Pyruvate</keyword>
<comment type="cofactor">
    <cofactor evidence="1">
        <name>thiamine diphosphate</name>
        <dbReference type="ChEBI" id="CHEBI:58937"/>
    </cofactor>
</comment>
<dbReference type="Proteomes" id="UP000535182">
    <property type="component" value="Unassembled WGS sequence"/>
</dbReference>
<dbReference type="InterPro" id="IPR001017">
    <property type="entry name" value="DH_E1"/>
</dbReference>
<evidence type="ECO:0000256" key="3">
    <source>
        <dbReference type="ARBA" id="ARBA00023052"/>
    </source>
</evidence>
<evidence type="ECO:0000313" key="5">
    <source>
        <dbReference type="EMBL" id="MBB5330634.1"/>
    </source>
</evidence>
<keyword evidence="6" id="KW-1185">Reference proteome</keyword>
<comment type="caution">
    <text evidence="5">The sequence shown here is derived from an EMBL/GenBank/DDBJ whole genome shotgun (WGS) entry which is preliminary data.</text>
</comment>
<keyword evidence="2" id="KW-0560">Oxidoreductase</keyword>
<evidence type="ECO:0000256" key="1">
    <source>
        <dbReference type="ARBA" id="ARBA00001964"/>
    </source>
</evidence>
<dbReference type="SUPFAM" id="SSF52518">
    <property type="entry name" value="Thiamin diphosphate-binding fold (THDP-binding)"/>
    <property type="match status" value="1"/>
</dbReference>
<evidence type="ECO:0000256" key="2">
    <source>
        <dbReference type="ARBA" id="ARBA00023002"/>
    </source>
</evidence>
<dbReference type="EMBL" id="JACHEB010000011">
    <property type="protein sequence ID" value="MBB5330634.1"/>
    <property type="molecule type" value="Genomic_DNA"/>
</dbReference>
<evidence type="ECO:0000259" key="4">
    <source>
        <dbReference type="Pfam" id="PF00676"/>
    </source>
</evidence>
<dbReference type="Pfam" id="PF00676">
    <property type="entry name" value="E1_dh"/>
    <property type="match status" value="1"/>
</dbReference>
<feature type="domain" description="Dehydrogenase E1 component" evidence="4">
    <location>
        <begin position="24"/>
        <end position="256"/>
    </location>
</feature>
<dbReference type="PANTHER" id="PTHR11516:SF41">
    <property type="entry name" value="3-METHYL-2-OXOBUTANOATE DEHYDROGENASE SUBUNIT ALPHA"/>
    <property type="match status" value="1"/>
</dbReference>
<dbReference type="InterPro" id="IPR029061">
    <property type="entry name" value="THDP-binding"/>
</dbReference>
<gene>
    <name evidence="5" type="ORF">HDF14_004270</name>
</gene>
<accession>A0A9X0QI01</accession>
<keyword evidence="3" id="KW-0786">Thiamine pyrophosphate</keyword>
<dbReference type="InterPro" id="IPR050642">
    <property type="entry name" value="PDH_E1_Alpha_Subunit"/>
</dbReference>
<dbReference type="RefSeq" id="WP_183980269.1">
    <property type="nucleotide sequence ID" value="NZ_JACHEB010000011.1"/>
</dbReference>
<dbReference type="PANTHER" id="PTHR11516">
    <property type="entry name" value="PYRUVATE DEHYDROGENASE E1 COMPONENT, ALPHA SUBUNIT BACTERIAL AND ORGANELLAR"/>
    <property type="match status" value="1"/>
</dbReference>
<evidence type="ECO:0000313" key="6">
    <source>
        <dbReference type="Proteomes" id="UP000535182"/>
    </source>
</evidence>
<dbReference type="GO" id="GO:0004739">
    <property type="term" value="F:pyruvate dehydrogenase (acetyl-transferring) activity"/>
    <property type="evidence" value="ECO:0007669"/>
    <property type="project" value="TreeGrafter"/>
</dbReference>